<geneLocation type="plasmid" evidence="2">
    <name>CBM2613_p</name>
</geneLocation>
<reference evidence="3 4" key="1">
    <citation type="submission" date="2018-01" db="EMBL/GenBank/DDBJ databases">
        <authorList>
            <person name="Gaut B.S."/>
            <person name="Morton B.R."/>
            <person name="Clegg M.T."/>
            <person name="Duvall M.R."/>
        </authorList>
    </citation>
    <scope>NUCLEOTIDE SEQUENCE</scope>
    <source>
        <strain evidence="3">Cupriavidus taiwanensis STM 8555</strain>
        <plasmid evidence="3">I</plasmid>
        <plasmid evidence="4">Plasmid cbm2613_p</plasmid>
    </source>
</reference>
<gene>
    <name evidence="3" type="ORF">CBM2612_P0470</name>
    <name evidence="2" type="ORF">CBM2613_P60008</name>
</gene>
<evidence type="ECO:0000313" key="2">
    <source>
        <dbReference type="EMBL" id="SOZ74573.1"/>
    </source>
</evidence>
<evidence type="ECO:0000313" key="3">
    <source>
        <dbReference type="EMBL" id="SPD49125.1"/>
    </source>
</evidence>
<keyword evidence="3" id="KW-0614">Plasmid</keyword>
<name>A0A375HCT9_9BURK</name>
<dbReference type="Proteomes" id="UP000256952">
    <property type="component" value="Plasmid CBM2613_p"/>
</dbReference>
<evidence type="ECO:0000259" key="1">
    <source>
        <dbReference type="SMART" id="SM00953"/>
    </source>
</evidence>
<evidence type="ECO:0000313" key="4">
    <source>
        <dbReference type="Proteomes" id="UP000256952"/>
    </source>
</evidence>
<geneLocation type="plasmid" evidence="3">
    <name>I</name>
</geneLocation>
<dbReference type="EMBL" id="LT984809">
    <property type="protein sequence ID" value="SPD49125.1"/>
    <property type="molecule type" value="Genomic_DNA"/>
</dbReference>
<dbReference type="RefSeq" id="WP_115683856.1">
    <property type="nucleotide sequence ID" value="NZ_LT976979.1"/>
</dbReference>
<dbReference type="SMART" id="SM00953">
    <property type="entry name" value="RES"/>
    <property type="match status" value="1"/>
</dbReference>
<accession>A0A375HCT9</accession>
<dbReference type="EMBL" id="LT976981">
    <property type="protein sequence ID" value="SOZ74573.1"/>
    <property type="molecule type" value="Genomic_DNA"/>
</dbReference>
<reference evidence="2" key="2">
    <citation type="submission" date="2018-01" db="EMBL/GenBank/DDBJ databases">
        <authorList>
            <person name="Clerissi C."/>
        </authorList>
    </citation>
    <scope>NUCLEOTIDE SEQUENCE</scope>
    <source>
        <strain evidence="2">Cupriavidus taiwanensis STM 8556</strain>
        <plasmid evidence="2">CBM2613_p</plasmid>
    </source>
</reference>
<dbReference type="Pfam" id="PF08808">
    <property type="entry name" value="RES"/>
    <property type="match status" value="1"/>
</dbReference>
<protein>
    <recommendedName>
        <fullName evidence="1">RES domain-containing protein</fullName>
    </recommendedName>
</protein>
<dbReference type="AlphaFoldDB" id="A0A375HCT9"/>
<sequence>MQLLTAEALNCPLPPPDLASRVMPVKELDLALTQLWRIHRSVFGPIHYNRRSTGGQPYRFDAPNDEYGVLYASPSFAACMAEAVLRDRFQGKTLPLLLDEEELMGRSVSELGTELRRPLRLADLTRPHFHLGIDNRVLSTADYRGPNLWSGAIHDAYSDIDGIYFTSRFANEPSVAIFDRAPLLPRGRPVPLDRFYMLPGFLDDYNIGIAPSSNPWNA</sequence>
<dbReference type="InterPro" id="IPR014914">
    <property type="entry name" value="RES_dom"/>
</dbReference>
<organism evidence="3">
    <name type="scientific">Cupriavidus taiwanensis</name>
    <dbReference type="NCBI Taxonomy" id="164546"/>
    <lineage>
        <taxon>Bacteria</taxon>
        <taxon>Pseudomonadati</taxon>
        <taxon>Pseudomonadota</taxon>
        <taxon>Betaproteobacteria</taxon>
        <taxon>Burkholderiales</taxon>
        <taxon>Burkholderiaceae</taxon>
        <taxon>Cupriavidus</taxon>
    </lineage>
</organism>
<feature type="domain" description="RES" evidence="1">
    <location>
        <begin position="49"/>
        <end position="191"/>
    </location>
</feature>
<proteinExistence type="predicted"/>
<geneLocation type="plasmid" evidence="4">
    <name>cbm2613_p</name>
</geneLocation>